<dbReference type="SMART" id="SM00347">
    <property type="entry name" value="HTH_MARR"/>
    <property type="match status" value="1"/>
</dbReference>
<accession>A0A4P6F6V4</accession>
<dbReference type="EMBL" id="CP035493">
    <property type="protein sequence ID" value="QAY71740.1"/>
    <property type="molecule type" value="Genomic_DNA"/>
</dbReference>
<name>A0A4P6F6V4_9MICO</name>
<dbReference type="InterPro" id="IPR000835">
    <property type="entry name" value="HTH_MarR-typ"/>
</dbReference>
<dbReference type="Gene3D" id="1.10.10.10">
    <property type="entry name" value="Winged helix-like DNA-binding domain superfamily/Winged helix DNA-binding domain"/>
    <property type="match status" value="1"/>
</dbReference>
<proteinExistence type="predicted"/>
<dbReference type="PROSITE" id="PS50995">
    <property type="entry name" value="HTH_MARR_2"/>
    <property type="match status" value="1"/>
</dbReference>
<reference evidence="2 3" key="1">
    <citation type="submission" date="2019-01" db="EMBL/GenBank/DDBJ databases">
        <title>Genome sequencing of strain FW10M-9.</title>
        <authorList>
            <person name="Heo J."/>
            <person name="Kim S.-J."/>
            <person name="Kim J.-S."/>
            <person name="Hong S.-B."/>
            <person name="Kwon S.-W."/>
        </authorList>
    </citation>
    <scope>NUCLEOTIDE SEQUENCE [LARGE SCALE GENOMIC DNA]</scope>
    <source>
        <strain evidence="2 3">FW10M-9</strain>
    </source>
</reference>
<dbReference type="GO" id="GO:0003700">
    <property type="term" value="F:DNA-binding transcription factor activity"/>
    <property type="evidence" value="ECO:0007669"/>
    <property type="project" value="InterPro"/>
</dbReference>
<dbReference type="SUPFAM" id="SSF46785">
    <property type="entry name" value="Winged helix' DNA-binding domain"/>
    <property type="match status" value="1"/>
</dbReference>
<evidence type="ECO:0000259" key="1">
    <source>
        <dbReference type="PROSITE" id="PS50995"/>
    </source>
</evidence>
<organism evidence="2 3">
    <name type="scientific">Xylanimonas protaetiae</name>
    <dbReference type="NCBI Taxonomy" id="2509457"/>
    <lineage>
        <taxon>Bacteria</taxon>
        <taxon>Bacillati</taxon>
        <taxon>Actinomycetota</taxon>
        <taxon>Actinomycetes</taxon>
        <taxon>Micrococcales</taxon>
        <taxon>Promicromonosporaceae</taxon>
        <taxon>Xylanimonas</taxon>
    </lineage>
</organism>
<dbReference type="AlphaFoldDB" id="A0A4P6F6V4"/>
<dbReference type="OrthoDB" id="9815567at2"/>
<dbReference type="Pfam" id="PF01047">
    <property type="entry name" value="MarR"/>
    <property type="match status" value="1"/>
</dbReference>
<evidence type="ECO:0000313" key="3">
    <source>
        <dbReference type="Proteomes" id="UP000292118"/>
    </source>
</evidence>
<dbReference type="PANTHER" id="PTHR39515:SF2">
    <property type="entry name" value="HTH-TYPE TRANSCRIPTIONAL REGULATOR RV0880"/>
    <property type="match status" value="1"/>
</dbReference>
<dbReference type="Proteomes" id="UP000292118">
    <property type="component" value="Chromosome"/>
</dbReference>
<dbReference type="InterPro" id="IPR036390">
    <property type="entry name" value="WH_DNA-bd_sf"/>
</dbReference>
<protein>
    <submittedName>
        <fullName evidence="2">MarR family transcriptional regulator</fullName>
    </submittedName>
</protein>
<gene>
    <name evidence="2" type="ORF">ET471_04860</name>
</gene>
<evidence type="ECO:0000313" key="2">
    <source>
        <dbReference type="EMBL" id="QAY71740.1"/>
    </source>
</evidence>
<dbReference type="InterPro" id="IPR052526">
    <property type="entry name" value="HTH-type_Bedaq_tolerance"/>
</dbReference>
<sequence length="149" mass="16143">MTAPPAAPTTDPAAVVTRDLRAVISRLHRRLREVATSDGLTPSQVAALTRIGKREASSASALAALEGVRPQSMAATLATLEERGLVRRDADPEDGRRQLLSLTETGRSTFDGERQARREWLADAVRTHADDDELRVLARAVAILERVLA</sequence>
<dbReference type="InterPro" id="IPR036388">
    <property type="entry name" value="WH-like_DNA-bd_sf"/>
</dbReference>
<feature type="domain" description="HTH marR-type" evidence="1">
    <location>
        <begin position="13"/>
        <end position="149"/>
    </location>
</feature>
<dbReference type="KEGG" id="xya:ET471_04860"/>
<dbReference type="PANTHER" id="PTHR39515">
    <property type="entry name" value="CONSERVED PROTEIN"/>
    <property type="match status" value="1"/>
</dbReference>
<keyword evidence="3" id="KW-1185">Reference proteome</keyword>